<keyword evidence="1" id="KW-0175">Coiled coil</keyword>
<evidence type="ECO:0000313" key="6">
    <source>
        <dbReference type="Proteomes" id="UP000692954"/>
    </source>
</evidence>
<evidence type="ECO:0008006" key="7">
    <source>
        <dbReference type="Google" id="ProtNLM"/>
    </source>
</evidence>
<dbReference type="PANTHER" id="PTHR45614">
    <property type="entry name" value="MYB PROTEIN-RELATED"/>
    <property type="match status" value="1"/>
</dbReference>
<evidence type="ECO:0000256" key="1">
    <source>
        <dbReference type="SAM" id="Coils"/>
    </source>
</evidence>
<dbReference type="InterPro" id="IPR050560">
    <property type="entry name" value="MYB_TF"/>
</dbReference>
<dbReference type="InterPro" id="IPR001005">
    <property type="entry name" value="SANT/Myb"/>
</dbReference>
<feature type="domain" description="Myb-like" evidence="3">
    <location>
        <begin position="230"/>
        <end position="272"/>
    </location>
</feature>
<feature type="domain" description="HTH myb-type" evidence="4">
    <location>
        <begin position="221"/>
        <end position="275"/>
    </location>
</feature>
<dbReference type="SMART" id="SM00717">
    <property type="entry name" value="SANT"/>
    <property type="match status" value="3"/>
</dbReference>
<feature type="coiled-coil region" evidence="1">
    <location>
        <begin position="44"/>
        <end position="71"/>
    </location>
</feature>
<reference evidence="5" key="1">
    <citation type="submission" date="2021-01" db="EMBL/GenBank/DDBJ databases">
        <authorList>
            <consortium name="Genoscope - CEA"/>
            <person name="William W."/>
        </authorList>
    </citation>
    <scope>NUCLEOTIDE SEQUENCE</scope>
</reference>
<dbReference type="OrthoDB" id="2143914at2759"/>
<feature type="region of interest" description="Disordered" evidence="2">
    <location>
        <begin position="207"/>
        <end position="227"/>
    </location>
</feature>
<dbReference type="AlphaFoldDB" id="A0A8S1KEW3"/>
<dbReference type="GO" id="GO:0000978">
    <property type="term" value="F:RNA polymerase II cis-regulatory region sequence-specific DNA binding"/>
    <property type="evidence" value="ECO:0007669"/>
    <property type="project" value="TreeGrafter"/>
</dbReference>
<feature type="domain" description="Myb-like" evidence="3">
    <location>
        <begin position="273"/>
        <end position="323"/>
    </location>
</feature>
<keyword evidence="6" id="KW-1185">Reference proteome</keyword>
<feature type="domain" description="HTH myb-type" evidence="4">
    <location>
        <begin position="277"/>
        <end position="327"/>
    </location>
</feature>
<evidence type="ECO:0000259" key="3">
    <source>
        <dbReference type="PROSITE" id="PS50090"/>
    </source>
</evidence>
<feature type="domain" description="HTH myb-type" evidence="4">
    <location>
        <begin position="330"/>
        <end position="378"/>
    </location>
</feature>
<protein>
    <recommendedName>
        <fullName evidence="7">Myb-like DNA-binding domain protein</fullName>
    </recommendedName>
</protein>
<evidence type="ECO:0000313" key="5">
    <source>
        <dbReference type="EMBL" id="CAD8049394.1"/>
    </source>
</evidence>
<dbReference type="PROSITE" id="PS50090">
    <property type="entry name" value="MYB_LIKE"/>
    <property type="match status" value="3"/>
</dbReference>
<comment type="caution">
    <text evidence="5">The sequence shown here is derived from an EMBL/GenBank/DDBJ whole genome shotgun (WGS) entry which is preliminary data.</text>
</comment>
<accession>A0A8S1KEW3</accession>
<dbReference type="GO" id="GO:0005634">
    <property type="term" value="C:nucleus"/>
    <property type="evidence" value="ECO:0007669"/>
    <property type="project" value="TreeGrafter"/>
</dbReference>
<name>A0A8S1KEW3_9CILI</name>
<gene>
    <name evidence="5" type="ORF">PSON_ATCC_30995.1.T0040082</name>
</gene>
<dbReference type="PANTHER" id="PTHR45614:SF69">
    <property type="entry name" value="CHROMOSOME UNDETERMINED SCAFFOLD_38, WHOLE GENOME SHOTGUN SEQUENCE"/>
    <property type="match status" value="1"/>
</dbReference>
<evidence type="ECO:0000259" key="4">
    <source>
        <dbReference type="PROSITE" id="PS51294"/>
    </source>
</evidence>
<sequence>MFVDIWLNFCCNRRKQEANEQPLNDANKILLDTGQMNVLQTNEQKALQSTSQELRQKLQEVQEKRQQMQQQPQQENKLQQLINKGTVKTSIEMEVEPVDGFLSLSDNKSNKIASWEALELSRQNDVFGQLAQFSVLAKSVSNYGPYQGSQHNSDQQIFSGQQILYQQIIMIIQIKQSKFIIIDEYPKKQLLRSNSQVSLGLNKIDKKIQKNKKQQKDNSNKKEINHSKLWDKNEDTILRQAYYEFKGNWRQIAAQLPGRNMNQCSQRWRRLNPQDNNKKKWTYDDDQKIIQLVQKYNKNWAEIAKNFPEKSGKQIRERYLNKLDPNINWQAWTKDEDEIILTVFKQHGPKWSIASKQLKGRPENTVKNRFYSYIRRVCLGQQNPYSVVLNNRELHGHENTISQDSDSIKMPMSVDQTPSFTASSYISSFMDDDLIDEEDNQEIQEDHFKI</sequence>
<organism evidence="5 6">
    <name type="scientific">Paramecium sonneborni</name>
    <dbReference type="NCBI Taxonomy" id="65129"/>
    <lineage>
        <taxon>Eukaryota</taxon>
        <taxon>Sar</taxon>
        <taxon>Alveolata</taxon>
        <taxon>Ciliophora</taxon>
        <taxon>Intramacronucleata</taxon>
        <taxon>Oligohymenophorea</taxon>
        <taxon>Peniculida</taxon>
        <taxon>Parameciidae</taxon>
        <taxon>Paramecium</taxon>
    </lineage>
</organism>
<dbReference type="GO" id="GO:0000981">
    <property type="term" value="F:DNA-binding transcription factor activity, RNA polymerase II-specific"/>
    <property type="evidence" value="ECO:0007669"/>
    <property type="project" value="TreeGrafter"/>
</dbReference>
<dbReference type="InterPro" id="IPR017930">
    <property type="entry name" value="Myb_dom"/>
</dbReference>
<dbReference type="PROSITE" id="PS51294">
    <property type="entry name" value="HTH_MYB"/>
    <property type="match status" value="3"/>
</dbReference>
<evidence type="ECO:0000256" key="2">
    <source>
        <dbReference type="SAM" id="MobiDB-lite"/>
    </source>
</evidence>
<dbReference type="EMBL" id="CAJJDN010000004">
    <property type="protein sequence ID" value="CAD8049394.1"/>
    <property type="molecule type" value="Genomic_DNA"/>
</dbReference>
<proteinExistence type="predicted"/>
<dbReference type="Proteomes" id="UP000692954">
    <property type="component" value="Unassembled WGS sequence"/>
</dbReference>
<feature type="domain" description="Myb-like" evidence="3">
    <location>
        <begin position="324"/>
        <end position="374"/>
    </location>
</feature>
<dbReference type="Pfam" id="PF13921">
    <property type="entry name" value="Myb_DNA-bind_6"/>
    <property type="match status" value="2"/>
</dbReference>
<dbReference type="CDD" id="cd00167">
    <property type="entry name" value="SANT"/>
    <property type="match status" value="3"/>
</dbReference>